<accession>A0A7X6MDD2</accession>
<comment type="similarity">
    <text evidence="1">Belongs to the UPF0065 (bug) family.</text>
</comment>
<dbReference type="InterPro" id="IPR042100">
    <property type="entry name" value="Bug_dom1"/>
</dbReference>
<dbReference type="AlphaFoldDB" id="A0A7X6MDD2"/>
<evidence type="ECO:0000313" key="2">
    <source>
        <dbReference type="EMBL" id="NKY99171.1"/>
    </source>
</evidence>
<gene>
    <name evidence="2" type="ORF">HGB44_16085</name>
</gene>
<dbReference type="Gene3D" id="3.40.190.10">
    <property type="entry name" value="Periplasmic binding protein-like II"/>
    <property type="match status" value="1"/>
</dbReference>
<dbReference type="Gene3D" id="3.40.190.150">
    <property type="entry name" value="Bordetella uptake gene, domain 1"/>
    <property type="match status" value="1"/>
</dbReference>
<name>A0A7X6MDD2_9ACTN</name>
<sequence>MQITAPSRREAIAGAIGAVALAGALVEVRAGETSREAGTGGGRLEVVVPAAAGGGFDTVARQTQYALQQNGLASGVEVLNLPGGGGTVGLNHTAQQRGRGDVLMVMGSSILGGIEITGSRTTLADITPLARLAEDYIVVAVRQDSPLRSLEDLAAAWTEAPRDLVVGGGAIGTSDHLLAALMLDGLGISPSELNYIVYSGDGEVLTSLLSHTSDIAVSSYNGFQSQIEAGEVRALAVSAAEPLPGVDVPTLREAGMDLDLANWRGLAAPGGLGEDEREVLLDLVHALVGTPEWQDTVERFGWREAFVAGEDFDAFLTEETARLEQIIEGLGLS</sequence>
<dbReference type="RefSeq" id="WP_061078591.1">
    <property type="nucleotide sequence ID" value="NZ_JAAXPG010000014.1"/>
</dbReference>
<evidence type="ECO:0000256" key="1">
    <source>
        <dbReference type="ARBA" id="ARBA00006987"/>
    </source>
</evidence>
<dbReference type="Proteomes" id="UP000553209">
    <property type="component" value="Unassembled WGS sequence"/>
</dbReference>
<dbReference type="PIRSF" id="PIRSF017082">
    <property type="entry name" value="YflP"/>
    <property type="match status" value="1"/>
</dbReference>
<dbReference type="InterPro" id="IPR005064">
    <property type="entry name" value="BUG"/>
</dbReference>
<comment type="caution">
    <text evidence="2">The sequence shown here is derived from an EMBL/GenBank/DDBJ whole genome shotgun (WGS) entry which is preliminary data.</text>
</comment>
<dbReference type="Pfam" id="PF03401">
    <property type="entry name" value="TctC"/>
    <property type="match status" value="1"/>
</dbReference>
<organism evidence="2 3">
    <name type="scientific">Nocardiopsis alborubida</name>
    <dbReference type="NCBI Taxonomy" id="146802"/>
    <lineage>
        <taxon>Bacteria</taxon>
        <taxon>Bacillati</taxon>
        <taxon>Actinomycetota</taxon>
        <taxon>Actinomycetes</taxon>
        <taxon>Streptosporangiales</taxon>
        <taxon>Nocardiopsidaceae</taxon>
        <taxon>Nocardiopsis</taxon>
    </lineage>
</organism>
<reference evidence="2 3" key="1">
    <citation type="submission" date="2020-04" db="EMBL/GenBank/DDBJ databases">
        <title>MicrobeNet Type strains.</title>
        <authorList>
            <person name="Nicholson A.C."/>
        </authorList>
    </citation>
    <scope>NUCLEOTIDE SEQUENCE [LARGE SCALE GENOMIC DNA]</scope>
    <source>
        <strain evidence="2 3">ATCC 23612</strain>
    </source>
</reference>
<proteinExistence type="inferred from homology"/>
<dbReference type="PANTHER" id="PTHR42928:SF3">
    <property type="entry name" value="UPF0065 PROTEIN YFLP"/>
    <property type="match status" value="1"/>
</dbReference>
<dbReference type="SUPFAM" id="SSF53850">
    <property type="entry name" value="Periplasmic binding protein-like II"/>
    <property type="match status" value="1"/>
</dbReference>
<protein>
    <submittedName>
        <fullName evidence="2">Tripartite tricarboxylate transporter substrate binding protein</fullName>
    </submittedName>
</protein>
<dbReference type="CDD" id="cd07012">
    <property type="entry name" value="PBP2_Bug_TTT"/>
    <property type="match status" value="1"/>
</dbReference>
<dbReference type="PANTHER" id="PTHR42928">
    <property type="entry name" value="TRICARBOXYLATE-BINDING PROTEIN"/>
    <property type="match status" value="1"/>
</dbReference>
<evidence type="ECO:0000313" key="3">
    <source>
        <dbReference type="Proteomes" id="UP000553209"/>
    </source>
</evidence>
<dbReference type="EMBL" id="JAAXPG010000014">
    <property type="protein sequence ID" value="NKY99171.1"/>
    <property type="molecule type" value="Genomic_DNA"/>
</dbReference>
<keyword evidence="3" id="KW-1185">Reference proteome</keyword>